<gene>
    <name evidence="2" type="ORF">DCS_07212</name>
</gene>
<dbReference type="EMBL" id="LAYC01000003">
    <property type="protein sequence ID" value="KYK55249.1"/>
    <property type="molecule type" value="Genomic_DNA"/>
</dbReference>
<organism evidence="2 3">
    <name type="scientific">Drechmeria coniospora</name>
    <name type="common">Nematophagous fungus</name>
    <name type="synonym">Meria coniospora</name>
    <dbReference type="NCBI Taxonomy" id="98403"/>
    <lineage>
        <taxon>Eukaryota</taxon>
        <taxon>Fungi</taxon>
        <taxon>Dikarya</taxon>
        <taxon>Ascomycota</taxon>
        <taxon>Pezizomycotina</taxon>
        <taxon>Sordariomycetes</taxon>
        <taxon>Hypocreomycetidae</taxon>
        <taxon>Hypocreales</taxon>
        <taxon>Ophiocordycipitaceae</taxon>
        <taxon>Drechmeria</taxon>
    </lineage>
</organism>
<accession>A0A151GDS1</accession>
<reference evidence="2 3" key="1">
    <citation type="journal article" date="2016" name="Sci. Rep.">
        <title>Insights into Adaptations to a Near-Obligate Nematode Endoparasitic Lifestyle from the Finished Genome of Drechmeria coniospora.</title>
        <authorList>
            <person name="Zhang L."/>
            <person name="Zhou Z."/>
            <person name="Guo Q."/>
            <person name="Fokkens L."/>
            <person name="Miskei M."/>
            <person name="Pocsi I."/>
            <person name="Zhang W."/>
            <person name="Chen M."/>
            <person name="Wang L."/>
            <person name="Sun Y."/>
            <person name="Donzelli B.G."/>
            <person name="Gibson D.M."/>
            <person name="Nelson D.R."/>
            <person name="Luo J.G."/>
            <person name="Rep M."/>
            <person name="Liu H."/>
            <person name="Yang S."/>
            <person name="Wang J."/>
            <person name="Krasnoff S.B."/>
            <person name="Xu Y."/>
            <person name="Molnar I."/>
            <person name="Lin M."/>
        </authorList>
    </citation>
    <scope>NUCLEOTIDE SEQUENCE [LARGE SCALE GENOMIC DNA]</scope>
    <source>
        <strain evidence="2 3">ARSEF 6962</strain>
    </source>
</reference>
<sequence length="100" mass="10564">MLPVAARDRFTIFDGRQEMGAEAIAVAVAAQAPTTRGGGPDACMGEMRGKILGKAWEIFPGRMLDAPARGGSRRRRVGDDAIHAGSDASKDIVARGRRDA</sequence>
<feature type="region of interest" description="Disordered" evidence="1">
    <location>
        <begin position="67"/>
        <end position="100"/>
    </location>
</feature>
<keyword evidence="3" id="KW-1185">Reference proteome</keyword>
<dbReference type="RefSeq" id="XP_040654601.1">
    <property type="nucleotide sequence ID" value="XM_040804497.1"/>
</dbReference>
<evidence type="ECO:0000313" key="2">
    <source>
        <dbReference type="EMBL" id="KYK55249.1"/>
    </source>
</evidence>
<evidence type="ECO:0000256" key="1">
    <source>
        <dbReference type="SAM" id="MobiDB-lite"/>
    </source>
</evidence>
<evidence type="ECO:0000313" key="3">
    <source>
        <dbReference type="Proteomes" id="UP000076580"/>
    </source>
</evidence>
<dbReference type="InParanoid" id="A0A151GDS1"/>
<feature type="compositionally biased region" description="Basic and acidic residues" evidence="1">
    <location>
        <begin position="77"/>
        <end position="100"/>
    </location>
</feature>
<dbReference type="GeneID" id="63719855"/>
<name>A0A151GDS1_DRECN</name>
<comment type="caution">
    <text evidence="2">The sequence shown here is derived from an EMBL/GenBank/DDBJ whole genome shotgun (WGS) entry which is preliminary data.</text>
</comment>
<dbReference type="Proteomes" id="UP000076580">
    <property type="component" value="Chromosome 03"/>
</dbReference>
<protein>
    <submittedName>
        <fullName evidence="2">Uncharacterized protein</fullName>
    </submittedName>
</protein>
<proteinExistence type="predicted"/>
<dbReference type="AlphaFoldDB" id="A0A151GDS1"/>